<proteinExistence type="predicted"/>
<dbReference type="Pfam" id="PF00534">
    <property type="entry name" value="Glycos_transf_1"/>
    <property type="match status" value="1"/>
</dbReference>
<dbReference type="GO" id="GO:0016757">
    <property type="term" value="F:glycosyltransferase activity"/>
    <property type="evidence" value="ECO:0007669"/>
    <property type="project" value="InterPro"/>
</dbReference>
<feature type="domain" description="Glycosyl transferase family 1" evidence="1">
    <location>
        <begin position="165"/>
        <end position="284"/>
    </location>
</feature>
<reference evidence="2 3" key="1">
    <citation type="submission" date="2017-04" db="EMBL/GenBank/DDBJ databases">
        <title>Novel microbial lineages endemic to geothermal iron-oxide mats fill important gaps in the evolutionary history of Archaea.</title>
        <authorList>
            <person name="Jay Z.J."/>
            <person name="Beam J.P."/>
            <person name="Dlakic M."/>
            <person name="Rusch D.B."/>
            <person name="Kozubal M.A."/>
            <person name="Inskeep W.P."/>
        </authorList>
    </citation>
    <scope>NUCLEOTIDE SEQUENCE [LARGE SCALE GENOMIC DNA]</scope>
    <source>
        <strain evidence="2">BE_D</strain>
    </source>
</reference>
<protein>
    <recommendedName>
        <fullName evidence="1">Glycosyl transferase family 1 domain-containing protein</fullName>
    </recommendedName>
</protein>
<dbReference type="PANTHER" id="PTHR45947:SF3">
    <property type="entry name" value="SULFOQUINOVOSYL TRANSFERASE SQD2"/>
    <property type="match status" value="1"/>
</dbReference>
<dbReference type="AlphaFoldDB" id="A0A2R6A7N0"/>
<dbReference type="SUPFAM" id="SSF53756">
    <property type="entry name" value="UDP-Glycosyltransferase/glycogen phosphorylase"/>
    <property type="match status" value="1"/>
</dbReference>
<evidence type="ECO:0000313" key="3">
    <source>
        <dbReference type="Proteomes" id="UP000240569"/>
    </source>
</evidence>
<dbReference type="CDD" id="cd03801">
    <property type="entry name" value="GT4_PimA-like"/>
    <property type="match status" value="1"/>
</dbReference>
<dbReference type="Gene3D" id="3.40.50.2000">
    <property type="entry name" value="Glycogen Phosphorylase B"/>
    <property type="match status" value="1"/>
</dbReference>
<accession>A0A2R6A7N0</accession>
<dbReference type="InterPro" id="IPR050194">
    <property type="entry name" value="Glycosyltransferase_grp1"/>
</dbReference>
<evidence type="ECO:0000313" key="2">
    <source>
        <dbReference type="EMBL" id="PSN82293.1"/>
    </source>
</evidence>
<gene>
    <name evidence="2" type="ORF">B9Q02_11870</name>
</gene>
<comment type="caution">
    <text evidence="2">The sequence shown here is derived from an EMBL/GenBank/DDBJ whole genome shotgun (WGS) entry which is preliminary data.</text>
</comment>
<evidence type="ECO:0000259" key="1">
    <source>
        <dbReference type="Pfam" id="PF00534"/>
    </source>
</evidence>
<dbReference type="InterPro" id="IPR001296">
    <property type="entry name" value="Glyco_trans_1"/>
</dbReference>
<dbReference type="EMBL" id="NEXD01000164">
    <property type="protein sequence ID" value="PSN82293.1"/>
    <property type="molecule type" value="Genomic_DNA"/>
</dbReference>
<dbReference type="PANTHER" id="PTHR45947">
    <property type="entry name" value="SULFOQUINOVOSYL TRANSFERASE SQD2"/>
    <property type="match status" value="1"/>
</dbReference>
<organism evidence="2 3">
    <name type="scientific">Candidatus Marsarchaeota G1 archaeon BE_D</name>
    <dbReference type="NCBI Taxonomy" id="1978156"/>
    <lineage>
        <taxon>Archaea</taxon>
        <taxon>Candidatus Marsarchaeota</taxon>
        <taxon>Candidatus Marsarchaeota group 1</taxon>
    </lineage>
</organism>
<name>A0A2R6A7N0_9ARCH</name>
<dbReference type="Proteomes" id="UP000240569">
    <property type="component" value="Unassembled WGS sequence"/>
</dbReference>
<sequence>MKILICAYDKSSSGISAYTIELAKVVKEIARVDLMCFDAIEEELEGVKSILETKINAPRFAPLLSFMLARTKLKSLKEEYDVVHETLPPYGSLFSNLVTTRWSHLTYSQIAALRTRELSFPEKLGGIPVTLQHYLLDSMSFKKAKYVIRVWSGEFPIPCEIKRIKEYNNQGKINLLFVSRDISMPRKNLKVVVEALKHVKVPNRFALHIVGGGKIPKYLKRAKIDYFIHGKLPRERVLELMRKVDVLVLPSTYEELGYVGIEAYSVGLPVIVSNILPFRNIFKVSLKFDPKDPLELAKILDGLDHSLLAELGHKTHEYIANERSRLKFKLKLLYEKVSKQ</sequence>